<dbReference type="Pfam" id="PF22486">
    <property type="entry name" value="MATH_2"/>
    <property type="match status" value="1"/>
</dbReference>
<dbReference type="InterPro" id="IPR000210">
    <property type="entry name" value="BTB/POZ_dom"/>
</dbReference>
<dbReference type="SMART" id="SM00225">
    <property type="entry name" value="BTB"/>
    <property type="match status" value="1"/>
</dbReference>
<dbReference type="PROSITE" id="PS50144">
    <property type="entry name" value="MATH"/>
    <property type="match status" value="1"/>
</dbReference>
<proteinExistence type="predicted"/>
<dbReference type="EMBL" id="BGPR01005929">
    <property type="protein sequence ID" value="GBN14650.1"/>
    <property type="molecule type" value="Genomic_DNA"/>
</dbReference>
<dbReference type="PANTHER" id="PTHR24413">
    <property type="entry name" value="SPECKLE-TYPE POZ PROTEIN"/>
    <property type="match status" value="1"/>
</dbReference>
<feature type="domain" description="MATH" evidence="2">
    <location>
        <begin position="7"/>
        <end position="138"/>
    </location>
</feature>
<accession>A0A4Y2LKG7</accession>
<protein>
    <submittedName>
        <fullName evidence="3">Speckle-type POZ protein</fullName>
    </submittedName>
</protein>
<dbReference type="AlphaFoldDB" id="A0A4Y2LKG7"/>
<evidence type="ECO:0000313" key="4">
    <source>
        <dbReference type="Proteomes" id="UP000499080"/>
    </source>
</evidence>
<dbReference type="Pfam" id="PF00651">
    <property type="entry name" value="BTB"/>
    <property type="match status" value="1"/>
</dbReference>
<organism evidence="3 4">
    <name type="scientific">Araneus ventricosus</name>
    <name type="common">Orbweaver spider</name>
    <name type="synonym">Epeira ventricosa</name>
    <dbReference type="NCBI Taxonomy" id="182803"/>
    <lineage>
        <taxon>Eukaryota</taxon>
        <taxon>Metazoa</taxon>
        <taxon>Ecdysozoa</taxon>
        <taxon>Arthropoda</taxon>
        <taxon>Chelicerata</taxon>
        <taxon>Arachnida</taxon>
        <taxon>Araneae</taxon>
        <taxon>Araneomorphae</taxon>
        <taxon>Entelegynae</taxon>
        <taxon>Araneoidea</taxon>
        <taxon>Araneidae</taxon>
        <taxon>Araneus</taxon>
    </lineage>
</organism>
<evidence type="ECO:0000259" key="1">
    <source>
        <dbReference type="PROSITE" id="PS50097"/>
    </source>
</evidence>
<gene>
    <name evidence="3" type="primary">spop_27</name>
    <name evidence="3" type="ORF">AVEN_212299_1</name>
</gene>
<dbReference type="GO" id="GO:0030163">
    <property type="term" value="P:protein catabolic process"/>
    <property type="evidence" value="ECO:0007669"/>
    <property type="project" value="UniProtKB-ARBA"/>
</dbReference>
<dbReference type="Gene3D" id="3.30.710.10">
    <property type="entry name" value="Potassium Channel Kv1.1, Chain A"/>
    <property type="match status" value="1"/>
</dbReference>
<sequence length="504" mass="57368">MNNASPECLFLWFIENYSFCTHKNGESLVSPEFTANSLEGAVWCLSLYPRGYKEESKGYISLYLTRRETDDGPGQFPLKFELSILLADGSDLQSGTVEYTFEKGNGFGCHQFLKREEVLLRRKAVCLPQNILSVRCKIWKNEGKTEPVAQICARTRLGIKEISFLHIVEGFGAFKPNEKKTTQIRSSKETPVLSSSLYFSDDSWSEGEIVVEIKPPDTNHVLSKCKLSLLDRSGKATECGEADNRFDETRQDIQKLPLSLRRQVILNRESKYLPDDKLTLLCECTFSTGVEYEKTEKILHEIPFAALNQINNNGQNEAAEKLSVFPSVVDDLKEIYSKQLLTDVELKTKTKSFPAHKIVLCGRSPVFKAMMTNDMKEKNNNFIQVEDLEDDIVQQLLLFLYSDNLETLQWESAIKLYYAGDKYDIGKLKVMCSSFLVENLTTSTASELLLLADTHSDSDLKKAVEDFIFNHEEEVFGSDEWGSLIETNPLLVSKTMRLKYTRKI</sequence>
<comment type="caution">
    <text evidence="3">The sequence shown here is derived from an EMBL/GenBank/DDBJ whole genome shotgun (WGS) entry which is preliminary data.</text>
</comment>
<dbReference type="Proteomes" id="UP000499080">
    <property type="component" value="Unassembled WGS sequence"/>
</dbReference>
<keyword evidence="4" id="KW-1185">Reference proteome</keyword>
<dbReference type="InterPro" id="IPR011333">
    <property type="entry name" value="SKP1/BTB/POZ_sf"/>
</dbReference>
<dbReference type="Gene3D" id="1.25.40.420">
    <property type="match status" value="1"/>
</dbReference>
<evidence type="ECO:0000259" key="2">
    <source>
        <dbReference type="PROSITE" id="PS50144"/>
    </source>
</evidence>
<dbReference type="SUPFAM" id="SSF49599">
    <property type="entry name" value="TRAF domain-like"/>
    <property type="match status" value="1"/>
</dbReference>
<dbReference type="InterPro" id="IPR008974">
    <property type="entry name" value="TRAF-like"/>
</dbReference>
<name>A0A4Y2LKG7_ARAVE</name>
<dbReference type="OrthoDB" id="809224at2759"/>
<dbReference type="PROSITE" id="PS50097">
    <property type="entry name" value="BTB"/>
    <property type="match status" value="1"/>
</dbReference>
<dbReference type="SMART" id="SM00061">
    <property type="entry name" value="MATH"/>
    <property type="match status" value="1"/>
</dbReference>
<dbReference type="Gene3D" id="2.60.210.10">
    <property type="entry name" value="Apoptosis, Tumor Necrosis Factor Receptor Associated Protein 2, Chain A"/>
    <property type="match status" value="1"/>
</dbReference>
<reference evidence="3 4" key="1">
    <citation type="journal article" date="2019" name="Sci. Rep.">
        <title>Orb-weaving spider Araneus ventricosus genome elucidates the spidroin gene catalogue.</title>
        <authorList>
            <person name="Kono N."/>
            <person name="Nakamura H."/>
            <person name="Ohtoshi R."/>
            <person name="Moran D.A.P."/>
            <person name="Shinohara A."/>
            <person name="Yoshida Y."/>
            <person name="Fujiwara M."/>
            <person name="Mori M."/>
            <person name="Tomita M."/>
            <person name="Arakawa K."/>
        </authorList>
    </citation>
    <scope>NUCLEOTIDE SEQUENCE [LARGE SCALE GENOMIC DNA]</scope>
</reference>
<feature type="domain" description="BTB" evidence="1">
    <location>
        <begin position="342"/>
        <end position="409"/>
    </location>
</feature>
<dbReference type="CDD" id="cd18186">
    <property type="entry name" value="BTB_POZ_ZBTB_KLHL-like"/>
    <property type="match status" value="1"/>
</dbReference>
<dbReference type="SUPFAM" id="SSF54695">
    <property type="entry name" value="POZ domain"/>
    <property type="match status" value="1"/>
</dbReference>
<evidence type="ECO:0000313" key="3">
    <source>
        <dbReference type="EMBL" id="GBN14650.1"/>
    </source>
</evidence>
<dbReference type="InterPro" id="IPR002083">
    <property type="entry name" value="MATH/TRAF_dom"/>
</dbReference>